<keyword evidence="2" id="KW-1185">Reference proteome</keyword>
<evidence type="ECO:0000313" key="2">
    <source>
        <dbReference type="Proteomes" id="UP000244168"/>
    </source>
</evidence>
<gene>
    <name evidence="1" type="ORF">C8P68_10712</name>
</gene>
<comment type="caution">
    <text evidence="1">The sequence shown here is derived from an EMBL/GenBank/DDBJ whole genome shotgun (WGS) entry which is preliminary data.</text>
</comment>
<organism evidence="1 2">
    <name type="scientific">Mucilaginibacter yixingensis</name>
    <dbReference type="NCBI Taxonomy" id="1295612"/>
    <lineage>
        <taxon>Bacteria</taxon>
        <taxon>Pseudomonadati</taxon>
        <taxon>Bacteroidota</taxon>
        <taxon>Sphingobacteriia</taxon>
        <taxon>Sphingobacteriales</taxon>
        <taxon>Sphingobacteriaceae</taxon>
        <taxon>Mucilaginibacter</taxon>
    </lineage>
</organism>
<dbReference type="Proteomes" id="UP000244168">
    <property type="component" value="Unassembled WGS sequence"/>
</dbReference>
<sequence length="147" mass="17057">MDRYIQVETILTYYEQQYISTGKHLLYLNEKFIGNVTFGDEQYAYNGLQNFDTEDKQQIGAFLSELIIPRQPDLALAFGFGLQQDEALFFCEVIMNVGLYEIWLNGANVAVLCQDPKCNWRQLSGTSLTASVLREITHRIENYYDQF</sequence>
<proteinExistence type="predicted"/>
<name>A0A2T5J5X4_9SPHI</name>
<protein>
    <submittedName>
        <fullName evidence="1">Uncharacterized protein</fullName>
    </submittedName>
</protein>
<accession>A0A2T5J5X4</accession>
<evidence type="ECO:0000313" key="1">
    <source>
        <dbReference type="EMBL" id="PTQ93955.1"/>
    </source>
</evidence>
<reference evidence="1 2" key="1">
    <citation type="submission" date="2018-04" db="EMBL/GenBank/DDBJ databases">
        <title>Genomic Encyclopedia of Archaeal and Bacterial Type Strains, Phase II (KMG-II): from individual species to whole genera.</title>
        <authorList>
            <person name="Goeker M."/>
        </authorList>
    </citation>
    <scope>NUCLEOTIDE SEQUENCE [LARGE SCALE GENOMIC DNA]</scope>
    <source>
        <strain evidence="1 2">DSM 26809</strain>
    </source>
</reference>
<dbReference type="AlphaFoldDB" id="A0A2T5J5X4"/>
<dbReference type="EMBL" id="QAOQ01000007">
    <property type="protein sequence ID" value="PTQ93955.1"/>
    <property type="molecule type" value="Genomic_DNA"/>
</dbReference>